<protein>
    <submittedName>
        <fullName evidence="2">Uncharacterized protein</fullName>
    </submittedName>
</protein>
<organism evidence="2">
    <name type="scientific">marine metagenome</name>
    <dbReference type="NCBI Taxonomy" id="408172"/>
    <lineage>
        <taxon>unclassified sequences</taxon>
        <taxon>metagenomes</taxon>
        <taxon>ecological metagenomes</taxon>
    </lineage>
</organism>
<name>A0A382SH42_9ZZZZ</name>
<reference evidence="2" key="1">
    <citation type="submission" date="2018-05" db="EMBL/GenBank/DDBJ databases">
        <authorList>
            <person name="Lanie J.A."/>
            <person name="Ng W.-L."/>
            <person name="Kazmierczak K.M."/>
            <person name="Andrzejewski T.M."/>
            <person name="Davidsen T.M."/>
            <person name="Wayne K.J."/>
            <person name="Tettelin H."/>
            <person name="Glass J.I."/>
            <person name="Rusch D."/>
            <person name="Podicherti R."/>
            <person name="Tsui H.-C.T."/>
            <person name="Winkler M.E."/>
        </authorList>
    </citation>
    <scope>NUCLEOTIDE SEQUENCE</scope>
</reference>
<proteinExistence type="predicted"/>
<dbReference type="AlphaFoldDB" id="A0A382SH42"/>
<sequence length="31" mass="3093">MVGCGESQSPEPPTAKAPAISIHDAAEDVNA</sequence>
<gene>
    <name evidence="2" type="ORF">METZ01_LOCUS361342</name>
</gene>
<evidence type="ECO:0000313" key="2">
    <source>
        <dbReference type="EMBL" id="SVD08488.1"/>
    </source>
</evidence>
<evidence type="ECO:0000256" key="1">
    <source>
        <dbReference type="SAM" id="MobiDB-lite"/>
    </source>
</evidence>
<feature type="region of interest" description="Disordered" evidence="1">
    <location>
        <begin position="1"/>
        <end position="31"/>
    </location>
</feature>
<dbReference type="EMBL" id="UINC01128614">
    <property type="protein sequence ID" value="SVD08488.1"/>
    <property type="molecule type" value="Genomic_DNA"/>
</dbReference>
<accession>A0A382SH42</accession>